<dbReference type="Proteomes" id="UP001176941">
    <property type="component" value="Chromosome 33"/>
</dbReference>
<accession>A0ABN8ZI12</accession>
<organism evidence="2 3">
    <name type="scientific">Rangifer tarandus platyrhynchus</name>
    <name type="common">Svalbard reindeer</name>
    <dbReference type="NCBI Taxonomy" id="3082113"/>
    <lineage>
        <taxon>Eukaryota</taxon>
        <taxon>Metazoa</taxon>
        <taxon>Chordata</taxon>
        <taxon>Craniata</taxon>
        <taxon>Vertebrata</taxon>
        <taxon>Euteleostomi</taxon>
        <taxon>Mammalia</taxon>
        <taxon>Eutheria</taxon>
        <taxon>Laurasiatheria</taxon>
        <taxon>Artiodactyla</taxon>
        <taxon>Ruminantia</taxon>
        <taxon>Pecora</taxon>
        <taxon>Cervidae</taxon>
        <taxon>Odocoileinae</taxon>
        <taxon>Rangifer</taxon>
    </lineage>
</organism>
<reference evidence="2" key="1">
    <citation type="submission" date="2023-04" db="EMBL/GenBank/DDBJ databases">
        <authorList>
            <consortium name="ELIXIR-Norway"/>
        </authorList>
    </citation>
    <scope>NUCLEOTIDE SEQUENCE [LARGE SCALE GENOMIC DNA]</scope>
</reference>
<proteinExistence type="predicted"/>
<feature type="compositionally biased region" description="Basic and acidic residues" evidence="1">
    <location>
        <begin position="108"/>
        <end position="131"/>
    </location>
</feature>
<evidence type="ECO:0000313" key="3">
    <source>
        <dbReference type="Proteomes" id="UP001176941"/>
    </source>
</evidence>
<evidence type="ECO:0000256" key="1">
    <source>
        <dbReference type="SAM" id="MobiDB-lite"/>
    </source>
</evidence>
<dbReference type="EMBL" id="OX459969">
    <property type="protein sequence ID" value="CAI9173113.1"/>
    <property type="molecule type" value="Genomic_DNA"/>
</dbReference>
<feature type="region of interest" description="Disordered" evidence="1">
    <location>
        <begin position="1"/>
        <end position="131"/>
    </location>
</feature>
<protein>
    <submittedName>
        <fullName evidence="2">Uncharacterized protein</fullName>
    </submittedName>
</protein>
<evidence type="ECO:0000313" key="2">
    <source>
        <dbReference type="EMBL" id="CAI9173113.1"/>
    </source>
</evidence>
<gene>
    <name evidence="2" type="ORF">MRATA1EN1_LOCUS22075</name>
</gene>
<sequence>MHPKDDRGGESGLSGFQRPSPGLPASPRSRRRHRLEQAEPRPPRAGATSASGRRSERGGGAARAGLDNPEAPARRLGRQVGPSLGQAGLQGRRPVARLEARSLPGGCRGEEKGTDRWGGRQRRGTDWEGREVGRVLQGRERRGGLQGERQD</sequence>
<keyword evidence="3" id="KW-1185">Reference proteome</keyword>
<name>A0ABN8ZI12_RANTA</name>